<gene>
    <name evidence="4" type="ORF">GCM10010345_91510</name>
</gene>
<keyword evidence="5" id="KW-1185">Reference proteome</keyword>
<evidence type="ECO:0000259" key="3">
    <source>
        <dbReference type="Pfam" id="PF19305"/>
    </source>
</evidence>
<sequence length="467" mass="49272">MNASAADEPVITAPLAERIARWVTTLRYDDLPEEVRERTKLLILDQIGCELAGTVLPNVQPVLRLAERQPGAAQATLAYSGVASTVSQAAWVNGTLGHSGECDDAHLLAWHTTSVVVPAALALAEREGASGRDLITAVVAGVQTMALLGSATTPPMLATGWHGSKVLGVHGAAAAAGVVLGLTPEQQTNAFGIAGGDSGGTVEYDQHGGEVKRMYPGSAARAGVEAAQLAQLGFTGPPTIFDGKKGLLNLFAGGGDIAAVDANWNRWLILETIIRFFPGVATNHTPLDVIGKLRKEYGIEPADVARIRVGLVDFAIGHGASITRPTDAITAQFSLAFSIGLQFVTGHNAPADYFERSRWTDPEILAIADLVEPYAMPIPEGDPVFSTKVDIELRDGTALSAYQAGFPGHPSRPATRQDIERKFLTAVDGLVPAERAVALQIAVTTLEEHSTVREVTKHYGVPNRPTV</sequence>
<reference evidence="5" key="1">
    <citation type="journal article" date="2019" name="Int. J. Syst. Evol. Microbiol.">
        <title>The Global Catalogue of Microorganisms (GCM) 10K type strain sequencing project: providing services to taxonomists for standard genome sequencing and annotation.</title>
        <authorList>
            <consortium name="The Broad Institute Genomics Platform"/>
            <consortium name="The Broad Institute Genome Sequencing Center for Infectious Disease"/>
            <person name="Wu L."/>
            <person name="Ma J."/>
        </authorList>
    </citation>
    <scope>NUCLEOTIDE SEQUENCE [LARGE SCALE GENOMIC DNA]</scope>
    <source>
        <strain evidence="5">JCM 4733</strain>
    </source>
</reference>
<evidence type="ECO:0000256" key="1">
    <source>
        <dbReference type="ARBA" id="ARBA00006174"/>
    </source>
</evidence>
<accession>A0ABQ3DCK5</accession>
<dbReference type="SUPFAM" id="SSF103378">
    <property type="entry name" value="2-methylcitrate dehydratase PrpD"/>
    <property type="match status" value="1"/>
</dbReference>
<comment type="similarity">
    <text evidence="1">Belongs to the PrpD family.</text>
</comment>
<evidence type="ECO:0000313" key="5">
    <source>
        <dbReference type="Proteomes" id="UP000653644"/>
    </source>
</evidence>
<dbReference type="InterPro" id="IPR045336">
    <property type="entry name" value="MmgE_PrpD_N"/>
</dbReference>
<proteinExistence type="inferred from homology"/>
<dbReference type="Proteomes" id="UP000653644">
    <property type="component" value="Unassembled WGS sequence"/>
</dbReference>
<evidence type="ECO:0000259" key="2">
    <source>
        <dbReference type="Pfam" id="PF03972"/>
    </source>
</evidence>
<dbReference type="InterPro" id="IPR045337">
    <property type="entry name" value="MmgE_PrpD_C"/>
</dbReference>
<dbReference type="Pfam" id="PF19305">
    <property type="entry name" value="MmgE_PrpD_C"/>
    <property type="match status" value="1"/>
</dbReference>
<feature type="domain" description="MmgE/PrpD N-terminal" evidence="2">
    <location>
        <begin position="17"/>
        <end position="257"/>
    </location>
</feature>
<dbReference type="Gene3D" id="1.10.4100.10">
    <property type="entry name" value="2-methylcitrate dehydratase PrpD"/>
    <property type="match status" value="1"/>
</dbReference>
<feature type="domain" description="MmgE/PrpD C-terminal" evidence="3">
    <location>
        <begin position="281"/>
        <end position="447"/>
    </location>
</feature>
<dbReference type="PANTHER" id="PTHR16943">
    <property type="entry name" value="2-METHYLCITRATE DEHYDRATASE-RELATED"/>
    <property type="match status" value="1"/>
</dbReference>
<comment type="caution">
    <text evidence="4">The sequence shown here is derived from an EMBL/GenBank/DDBJ whole genome shotgun (WGS) entry which is preliminary data.</text>
</comment>
<protein>
    <submittedName>
        <fullName evidence="4">2-methylcitrate dehydratase</fullName>
    </submittedName>
</protein>
<dbReference type="InterPro" id="IPR036148">
    <property type="entry name" value="MmgE/PrpD_sf"/>
</dbReference>
<organism evidence="4 5">
    <name type="scientific">Streptomyces canarius</name>
    <dbReference type="NCBI Taxonomy" id="285453"/>
    <lineage>
        <taxon>Bacteria</taxon>
        <taxon>Bacillati</taxon>
        <taxon>Actinomycetota</taxon>
        <taxon>Actinomycetes</taxon>
        <taxon>Kitasatosporales</taxon>
        <taxon>Streptomycetaceae</taxon>
        <taxon>Streptomyces</taxon>
    </lineage>
</organism>
<dbReference type="EMBL" id="BMVN01000101">
    <property type="protein sequence ID" value="GHA74892.1"/>
    <property type="molecule type" value="Genomic_DNA"/>
</dbReference>
<dbReference type="InterPro" id="IPR042183">
    <property type="entry name" value="MmgE/PrpD_sf_1"/>
</dbReference>
<dbReference type="RefSeq" id="WP_189895087.1">
    <property type="nucleotide sequence ID" value="NZ_BMVN01000101.1"/>
</dbReference>
<dbReference type="InterPro" id="IPR042188">
    <property type="entry name" value="MmgE/PrpD_sf_2"/>
</dbReference>
<name>A0ABQ3DCK5_9ACTN</name>
<dbReference type="PANTHER" id="PTHR16943:SF8">
    <property type="entry name" value="2-METHYLCITRATE DEHYDRATASE"/>
    <property type="match status" value="1"/>
</dbReference>
<dbReference type="Gene3D" id="3.30.1330.120">
    <property type="entry name" value="2-methylcitrate dehydratase PrpD"/>
    <property type="match status" value="1"/>
</dbReference>
<dbReference type="InterPro" id="IPR005656">
    <property type="entry name" value="MmgE_PrpD"/>
</dbReference>
<dbReference type="Pfam" id="PF03972">
    <property type="entry name" value="MmgE_PrpD_N"/>
    <property type="match status" value="1"/>
</dbReference>
<evidence type="ECO:0000313" key="4">
    <source>
        <dbReference type="EMBL" id="GHA74892.1"/>
    </source>
</evidence>